<evidence type="ECO:0000313" key="4">
    <source>
        <dbReference type="Proteomes" id="UP000297496"/>
    </source>
</evidence>
<evidence type="ECO:0000256" key="2">
    <source>
        <dbReference type="SAM" id="SignalP"/>
    </source>
</evidence>
<dbReference type="OrthoDB" id="9824446at2"/>
<dbReference type="RefSeq" id="WP_135838804.1">
    <property type="nucleotide sequence ID" value="NZ_SRRO01000001.1"/>
</dbReference>
<keyword evidence="4" id="KW-1185">Reference proteome</keyword>
<accession>A0A4Z1CGB5</accession>
<feature type="region of interest" description="Disordered" evidence="1">
    <location>
        <begin position="25"/>
        <end position="46"/>
    </location>
</feature>
<dbReference type="EMBL" id="SRRO01000001">
    <property type="protein sequence ID" value="TGN64277.1"/>
    <property type="molecule type" value="Genomic_DNA"/>
</dbReference>
<dbReference type="PROSITE" id="PS51257">
    <property type="entry name" value="PROKAR_LIPOPROTEIN"/>
    <property type="match status" value="1"/>
</dbReference>
<sequence>MTDLRSTIAFVAALATALALAACSRGPDGPAPDPVTASSEAPDAGPWQTVVDEETGIRFDFPVAATPVEEEQVVAGRRFPTYTYAHQTGGTELVVVLEDVGLRLRLVPKDMVRMITGTLEGAGDESIRCGRVRGGARRLRTTCRSVDESGNERICMGIALAFREVVSTSIVAHTAGPDEGVHAYQVNGAAKKIADSMRAGGEVV</sequence>
<dbReference type="AlphaFoldDB" id="A0A4Z1CGB5"/>
<protein>
    <submittedName>
        <fullName evidence="3">Uncharacterized protein</fullName>
    </submittedName>
</protein>
<name>A0A4Z1CGB5_9ACTN</name>
<evidence type="ECO:0000256" key="1">
    <source>
        <dbReference type="SAM" id="MobiDB-lite"/>
    </source>
</evidence>
<proteinExistence type="predicted"/>
<comment type="caution">
    <text evidence="3">The sequence shown here is derived from an EMBL/GenBank/DDBJ whole genome shotgun (WGS) entry which is preliminary data.</text>
</comment>
<organism evidence="3 4">
    <name type="scientific">Nocardioides eburneiflavus</name>
    <dbReference type="NCBI Taxonomy" id="2518372"/>
    <lineage>
        <taxon>Bacteria</taxon>
        <taxon>Bacillati</taxon>
        <taxon>Actinomycetota</taxon>
        <taxon>Actinomycetes</taxon>
        <taxon>Propionibacteriales</taxon>
        <taxon>Nocardioidaceae</taxon>
        <taxon>Nocardioides</taxon>
    </lineage>
</organism>
<feature type="chain" id="PRO_5021491169" evidence="2">
    <location>
        <begin position="22"/>
        <end position="204"/>
    </location>
</feature>
<reference evidence="3 4" key="1">
    <citation type="submission" date="2019-04" db="EMBL/GenBank/DDBJ databases">
        <title>Three New Species of Nocardioides, Nocardioides euryhalodurans sp. nov., Nocardioides seonyuensis sp. nov. and Nocardioides eburneoflavus sp. nov. Isolated from Soil.</title>
        <authorList>
            <person name="Roh S.G."/>
            <person name="Lee C."/>
            <person name="Kim M.-K."/>
            <person name="Kim S.B."/>
        </authorList>
    </citation>
    <scope>NUCLEOTIDE SEQUENCE [LARGE SCALE GENOMIC DNA]</scope>
    <source>
        <strain evidence="3 4">MMS17-SY213</strain>
    </source>
</reference>
<gene>
    <name evidence="3" type="ORF">EXE59_10180</name>
</gene>
<dbReference type="Proteomes" id="UP000297496">
    <property type="component" value="Unassembled WGS sequence"/>
</dbReference>
<evidence type="ECO:0000313" key="3">
    <source>
        <dbReference type="EMBL" id="TGN64277.1"/>
    </source>
</evidence>
<keyword evidence="2" id="KW-0732">Signal</keyword>
<feature type="signal peptide" evidence="2">
    <location>
        <begin position="1"/>
        <end position="21"/>
    </location>
</feature>